<proteinExistence type="predicted"/>
<reference evidence="3 4" key="1">
    <citation type="submission" date="2021-07" db="EMBL/GenBank/DDBJ databases">
        <authorList>
            <person name="Imarazene B."/>
            <person name="Zahm M."/>
            <person name="Klopp C."/>
            <person name="Cabau C."/>
            <person name="Beille S."/>
            <person name="Jouanno E."/>
            <person name="Castinel A."/>
            <person name="Lluch J."/>
            <person name="Gil L."/>
            <person name="Kuchtly C."/>
            <person name="Lopez Roques C."/>
            <person name="Donnadieu C."/>
            <person name="Parrinello H."/>
            <person name="Journot L."/>
            <person name="Du K."/>
            <person name="Schartl M."/>
            <person name="Retaux S."/>
            <person name="Guiguen Y."/>
        </authorList>
    </citation>
    <scope>NUCLEOTIDE SEQUENCE [LARGE SCALE GENOMIC DNA]</scope>
    <source>
        <strain evidence="3">Pach_M1</strain>
        <tissue evidence="3">Testis</tissue>
    </source>
</reference>
<gene>
    <name evidence="3" type="ORF">AMEX_G27719</name>
</gene>
<feature type="transmembrane region" description="Helical" evidence="2">
    <location>
        <begin position="121"/>
        <end position="140"/>
    </location>
</feature>
<organism evidence="3 4">
    <name type="scientific">Astyanax mexicanus</name>
    <name type="common">Blind cave fish</name>
    <name type="synonym">Astyanax fasciatus mexicanus</name>
    <dbReference type="NCBI Taxonomy" id="7994"/>
    <lineage>
        <taxon>Eukaryota</taxon>
        <taxon>Metazoa</taxon>
        <taxon>Chordata</taxon>
        <taxon>Craniata</taxon>
        <taxon>Vertebrata</taxon>
        <taxon>Euteleostomi</taxon>
        <taxon>Actinopterygii</taxon>
        <taxon>Neopterygii</taxon>
        <taxon>Teleostei</taxon>
        <taxon>Ostariophysi</taxon>
        <taxon>Characiformes</taxon>
        <taxon>Characoidei</taxon>
        <taxon>Acestrorhamphidae</taxon>
        <taxon>Acestrorhamphinae</taxon>
        <taxon>Astyanax</taxon>
    </lineage>
</organism>
<evidence type="ECO:0000313" key="4">
    <source>
        <dbReference type="Proteomes" id="UP000752171"/>
    </source>
</evidence>
<keyword evidence="2" id="KW-0472">Membrane</keyword>
<sequence>MPETPPPDDSNGAGITATFFIVVSLVVSLLPVLWCLRSLYMIYKSGGRKPIFITVLLINVLVYFFFSPAAIRLYLKLDFSDDCVRGFKLFLMAQLSGIFLHQLVALESVLSLRNPLYTTDLFSMPCSISLSVALYVFAFASIVLDFSAQFAFCLLSVLILILTVVFTFKAPPYPHFYPDTHKKTTYWILAVATVTMVVAYLPFLLTVFIISCSTNLGAFLDSATYAGALLVTPSMRSLRAISDAFLCVLVFKKVLPVQTAQTQAEPNALHNSTANSGGDELKTLAGPE</sequence>
<evidence type="ECO:0000256" key="2">
    <source>
        <dbReference type="SAM" id="Phobius"/>
    </source>
</evidence>
<dbReference type="EMBL" id="JAICCE010000025">
    <property type="protein sequence ID" value="KAG9260057.1"/>
    <property type="molecule type" value="Genomic_DNA"/>
</dbReference>
<feature type="transmembrane region" description="Helical" evidence="2">
    <location>
        <begin position="51"/>
        <end position="75"/>
    </location>
</feature>
<comment type="caution">
    <text evidence="3">The sequence shown here is derived from an EMBL/GenBank/DDBJ whole genome shotgun (WGS) entry which is preliminary data.</text>
</comment>
<name>A0A8T2KMX6_ASTMX</name>
<protein>
    <submittedName>
        <fullName evidence="3">Uncharacterized protein</fullName>
    </submittedName>
</protein>
<feature type="region of interest" description="Disordered" evidence="1">
    <location>
        <begin position="266"/>
        <end position="288"/>
    </location>
</feature>
<feature type="transmembrane region" description="Helical" evidence="2">
    <location>
        <begin position="186"/>
        <end position="210"/>
    </location>
</feature>
<accession>A0A8T2KMX6</accession>
<dbReference type="AlphaFoldDB" id="A0A8T2KMX6"/>
<dbReference type="Proteomes" id="UP000752171">
    <property type="component" value="Unassembled WGS sequence"/>
</dbReference>
<feature type="transmembrane region" description="Helical" evidence="2">
    <location>
        <begin position="146"/>
        <end position="166"/>
    </location>
</feature>
<evidence type="ECO:0000313" key="3">
    <source>
        <dbReference type="EMBL" id="KAG9260057.1"/>
    </source>
</evidence>
<evidence type="ECO:0000256" key="1">
    <source>
        <dbReference type="SAM" id="MobiDB-lite"/>
    </source>
</evidence>
<feature type="compositionally biased region" description="Polar residues" evidence="1">
    <location>
        <begin position="266"/>
        <end position="276"/>
    </location>
</feature>
<keyword evidence="2" id="KW-0812">Transmembrane</keyword>
<feature type="transmembrane region" description="Helical" evidence="2">
    <location>
        <begin position="12"/>
        <end position="39"/>
    </location>
</feature>
<keyword evidence="2" id="KW-1133">Transmembrane helix</keyword>